<accession>A0A8H7Z4D1</accession>
<evidence type="ECO:0000313" key="3">
    <source>
        <dbReference type="Proteomes" id="UP000670092"/>
    </source>
</evidence>
<evidence type="ECO:0000256" key="1">
    <source>
        <dbReference type="SAM" id="MobiDB-lite"/>
    </source>
</evidence>
<sequence length="233" mass="26250">MTRSKSKMQALAQSHTYTLLKTYPMIAHDMNKHIRGKKRKEEKIDSGYRSRASLLPPLSPSFSFPFLAGTSVTPLPKFRDNPTAAHHSSSISCLRVSWSMIVWTCWRSSMELLWPKEMLMDVGVEVDVGDVGDVDDEGWEAVFVLRFVLRFADASAITDRMVRVIPSRFSSRCRRSCCCCCWYWMVSSSAAIDADKRVGFGRLVRPKSRQVGSCSMSDSGSVSEPSDDEKKSQ</sequence>
<organism evidence="2 3">
    <name type="scientific">Ajellomyces capsulatus</name>
    <name type="common">Darling's disease fungus</name>
    <name type="synonym">Histoplasma capsulatum</name>
    <dbReference type="NCBI Taxonomy" id="5037"/>
    <lineage>
        <taxon>Eukaryota</taxon>
        <taxon>Fungi</taxon>
        <taxon>Dikarya</taxon>
        <taxon>Ascomycota</taxon>
        <taxon>Pezizomycotina</taxon>
        <taxon>Eurotiomycetes</taxon>
        <taxon>Eurotiomycetidae</taxon>
        <taxon>Onygenales</taxon>
        <taxon>Ajellomycetaceae</taxon>
        <taxon>Histoplasma</taxon>
    </lineage>
</organism>
<protein>
    <submittedName>
        <fullName evidence="2">Uncharacterized protein</fullName>
    </submittedName>
</protein>
<evidence type="ECO:0000313" key="2">
    <source>
        <dbReference type="EMBL" id="KAG5303939.1"/>
    </source>
</evidence>
<reference evidence="2 3" key="1">
    <citation type="submission" date="2021-01" db="EMBL/GenBank/DDBJ databases">
        <title>Chromosome-level genome assembly of a human fungal pathogen reveals clustering of transcriptionally co-regulated genes.</title>
        <authorList>
            <person name="Voorhies M."/>
            <person name="Cohen S."/>
            <person name="Shea T.P."/>
            <person name="Petrus S."/>
            <person name="Munoz J.F."/>
            <person name="Poplawski S."/>
            <person name="Goldman W.E."/>
            <person name="Michael T."/>
            <person name="Cuomo C.A."/>
            <person name="Sil A."/>
            <person name="Beyhan S."/>
        </authorList>
    </citation>
    <scope>NUCLEOTIDE SEQUENCE [LARGE SCALE GENOMIC DNA]</scope>
    <source>
        <strain evidence="2 3">G184AR</strain>
    </source>
</reference>
<proteinExistence type="predicted"/>
<dbReference type="EMBL" id="JAEVHI010000001">
    <property type="protein sequence ID" value="KAG5303939.1"/>
    <property type="molecule type" value="Genomic_DNA"/>
</dbReference>
<feature type="region of interest" description="Disordered" evidence="1">
    <location>
        <begin position="208"/>
        <end position="233"/>
    </location>
</feature>
<gene>
    <name evidence="2" type="ORF">I7I52_02093</name>
</gene>
<dbReference type="Proteomes" id="UP000670092">
    <property type="component" value="Unassembled WGS sequence"/>
</dbReference>
<name>A0A8H7Z4D1_AJECA</name>
<feature type="compositionally biased region" description="Low complexity" evidence="1">
    <location>
        <begin position="211"/>
        <end position="223"/>
    </location>
</feature>
<comment type="caution">
    <text evidence="2">The sequence shown here is derived from an EMBL/GenBank/DDBJ whole genome shotgun (WGS) entry which is preliminary data.</text>
</comment>
<dbReference type="AlphaFoldDB" id="A0A8H7Z4D1"/>
<dbReference type="VEuPathDB" id="FungiDB:I7I52_02093"/>